<name>A0A069E8F2_9PROT</name>
<evidence type="ECO:0000256" key="1">
    <source>
        <dbReference type="ARBA" id="ARBA00009617"/>
    </source>
</evidence>
<comment type="similarity">
    <text evidence="1">Belongs to the sodium:galactoside symporter (TC 2.A.2) family.</text>
</comment>
<feature type="transmembrane region" description="Helical" evidence="2">
    <location>
        <begin position="286"/>
        <end position="304"/>
    </location>
</feature>
<keyword evidence="2" id="KW-0472">Membrane</keyword>
<dbReference type="AlphaFoldDB" id="A0A069E8F2"/>
<feature type="transmembrane region" description="Helical" evidence="2">
    <location>
        <begin position="316"/>
        <end position="336"/>
    </location>
</feature>
<reference evidence="3 4" key="1">
    <citation type="journal article" date="2014" name="Antonie Van Leeuwenhoek">
        <title>Hyphomonas beringensis sp. nov. and Hyphomonas chukchiensis sp. nov., isolated from surface seawater of the Bering Sea and Chukchi Sea.</title>
        <authorList>
            <person name="Li C."/>
            <person name="Lai Q."/>
            <person name="Li G."/>
            <person name="Dong C."/>
            <person name="Wang J."/>
            <person name="Liao Y."/>
            <person name="Shao Z."/>
        </authorList>
    </citation>
    <scope>NUCLEOTIDE SEQUENCE [LARGE SCALE GENOMIC DNA]</scope>
    <source>
        <strain evidence="3 4">MHS-3</strain>
    </source>
</reference>
<dbReference type="PATRIC" id="fig|1280949.3.peg.2330"/>
<evidence type="ECO:0000313" key="3">
    <source>
        <dbReference type="EMBL" id="KCZ86284.1"/>
    </source>
</evidence>
<dbReference type="Gene3D" id="1.20.1250.20">
    <property type="entry name" value="MFS general substrate transporter like domains"/>
    <property type="match status" value="1"/>
</dbReference>
<gene>
    <name evidence="3" type="ORF">HAD_11375</name>
</gene>
<evidence type="ECO:0000256" key="2">
    <source>
        <dbReference type="SAM" id="Phobius"/>
    </source>
</evidence>
<feature type="transmembrane region" description="Helical" evidence="2">
    <location>
        <begin position="391"/>
        <end position="419"/>
    </location>
</feature>
<keyword evidence="2" id="KW-1133">Transmembrane helix</keyword>
<feature type="transmembrane region" description="Helical" evidence="2">
    <location>
        <begin position="156"/>
        <end position="176"/>
    </location>
</feature>
<dbReference type="GO" id="GO:0015293">
    <property type="term" value="F:symporter activity"/>
    <property type="evidence" value="ECO:0007669"/>
    <property type="project" value="InterPro"/>
</dbReference>
<accession>A0A069E8F2</accession>
<proteinExistence type="inferred from homology"/>
<dbReference type="OrthoDB" id="7584869at2"/>
<dbReference type="GO" id="GO:0008643">
    <property type="term" value="P:carbohydrate transport"/>
    <property type="evidence" value="ECO:0007669"/>
    <property type="project" value="InterPro"/>
</dbReference>
<dbReference type="RefSeq" id="WP_035571140.1">
    <property type="nucleotide sequence ID" value="NZ_ARYH01000001.1"/>
</dbReference>
<keyword evidence="2" id="KW-0812">Transmembrane</keyword>
<dbReference type="Proteomes" id="UP000027446">
    <property type="component" value="Unassembled WGS sequence"/>
</dbReference>
<dbReference type="STRING" id="1280949.HAD_11375"/>
<feature type="transmembrane region" description="Helical" evidence="2">
    <location>
        <begin position="348"/>
        <end position="370"/>
    </location>
</feature>
<feature type="transmembrane region" description="Helical" evidence="2">
    <location>
        <begin position="196"/>
        <end position="214"/>
    </location>
</feature>
<feature type="transmembrane region" description="Helical" evidence="2">
    <location>
        <begin position="252"/>
        <end position="274"/>
    </location>
</feature>
<dbReference type="Pfam" id="PF13347">
    <property type="entry name" value="MFS_2"/>
    <property type="match status" value="1"/>
</dbReference>
<dbReference type="eggNOG" id="COG2211">
    <property type="taxonomic scope" value="Bacteria"/>
</dbReference>
<keyword evidence="4" id="KW-1185">Reference proteome</keyword>
<dbReference type="InterPro" id="IPR036259">
    <property type="entry name" value="MFS_trans_sf"/>
</dbReference>
<feature type="transmembrane region" description="Helical" evidence="2">
    <location>
        <begin position="87"/>
        <end position="103"/>
    </location>
</feature>
<feature type="transmembrane region" description="Helical" evidence="2">
    <location>
        <begin position="439"/>
        <end position="460"/>
    </location>
</feature>
<comment type="caution">
    <text evidence="3">The sequence shown here is derived from an EMBL/GenBank/DDBJ whole genome shotgun (WGS) entry which is preliminary data.</text>
</comment>
<dbReference type="InterPro" id="IPR039672">
    <property type="entry name" value="MFS_2"/>
</dbReference>
<evidence type="ECO:0000313" key="4">
    <source>
        <dbReference type="Proteomes" id="UP000027446"/>
    </source>
</evidence>
<sequence>MTDVVPAKTSGPSLPTRLAFGFGGAAEGIKNNGFEYFLLFFYSQILGVPAAMVFLALMIALVVDAMSDPIVGYWSDNIRTRIGRRHPFMYAALLPVGLTYYLAWNPPEGLSTNGLFLWLLVLTISVRLSFTMYEVPSTALVPELTPDYDARTSLMSYRYFFAWIGGLSIQIFLLFFLLKPSEQNPSGYFHIPGWHLYGQVAAGVILLAAAVSTFGTHARIPHLKAPPAQRNLTLGKVFSEIFETISNPSFRALFLATLFGLLASGVSASLNQYINGYFWGFTTTQTAGLTVAVYISAVLALIIAPIAGRMFGKKRAALAIGVLAFTIAPAPVFARLMGLMPPNGTDALYNIVLTVTIFDLALIIATQMLMGSMVADIVEDSEVQTGRRSEGIFYAGISFIRKLAQASGVFVATMVLTFAGIQEGAQPDKVTDSSLTSLGWGYAVTLLAAWTLMMFCVGFYRISRESHAANLVALAEREGKGPTH</sequence>
<organism evidence="3 4">
    <name type="scientific">Hyphomonas adhaerens MHS-3</name>
    <dbReference type="NCBI Taxonomy" id="1280949"/>
    <lineage>
        <taxon>Bacteria</taxon>
        <taxon>Pseudomonadati</taxon>
        <taxon>Pseudomonadota</taxon>
        <taxon>Alphaproteobacteria</taxon>
        <taxon>Hyphomonadales</taxon>
        <taxon>Hyphomonadaceae</taxon>
        <taxon>Hyphomonas</taxon>
    </lineage>
</organism>
<dbReference type="EMBL" id="ARYH01000001">
    <property type="protein sequence ID" value="KCZ86284.1"/>
    <property type="molecule type" value="Genomic_DNA"/>
</dbReference>
<protein>
    <submittedName>
        <fullName evidence="3">Major facilitator transporter</fullName>
    </submittedName>
</protein>
<dbReference type="SUPFAM" id="SSF103473">
    <property type="entry name" value="MFS general substrate transporter"/>
    <property type="match status" value="1"/>
</dbReference>
<dbReference type="GO" id="GO:0005886">
    <property type="term" value="C:plasma membrane"/>
    <property type="evidence" value="ECO:0007669"/>
    <property type="project" value="TreeGrafter"/>
</dbReference>
<feature type="transmembrane region" description="Helical" evidence="2">
    <location>
        <begin position="41"/>
        <end position="66"/>
    </location>
</feature>
<dbReference type="PANTHER" id="PTHR11328">
    <property type="entry name" value="MAJOR FACILITATOR SUPERFAMILY DOMAIN-CONTAINING PROTEIN"/>
    <property type="match status" value="1"/>
</dbReference>
<dbReference type="PANTHER" id="PTHR11328:SF24">
    <property type="entry name" value="MAJOR FACILITATOR SUPERFAMILY (MFS) PROFILE DOMAIN-CONTAINING PROTEIN"/>
    <property type="match status" value="1"/>
</dbReference>
<feature type="transmembrane region" description="Helical" evidence="2">
    <location>
        <begin position="115"/>
        <end position="135"/>
    </location>
</feature>